<gene>
    <name evidence="1" type="ORF">GCM10010339_69230</name>
</gene>
<dbReference type="RefSeq" id="WP_189957570.1">
    <property type="nucleotide sequence ID" value="NZ_BMVG01000026.1"/>
</dbReference>
<evidence type="ECO:0000313" key="2">
    <source>
        <dbReference type="Proteomes" id="UP000655443"/>
    </source>
</evidence>
<sequence length="184" mass="20687">MIPAAAFELVTTPMRTSQQRKMWTLCYQRVVGAARSEIRMAGGRRRSDLLGADSTRVELQQSKESVPNTHGKELAHATGLMWVFCVINQHALGDFFFTSRQGARATFMWKNAWTLIGSCNGRVLLDLGMSPQVGDHVLIEIDHFEMVDGRTPTGTGTLRGAQEFCYWLRDGHPLPPYYWTPRAA</sequence>
<keyword evidence="2" id="KW-1185">Reference proteome</keyword>
<dbReference type="Proteomes" id="UP000655443">
    <property type="component" value="Unassembled WGS sequence"/>
</dbReference>
<reference evidence="1" key="1">
    <citation type="journal article" date="2014" name="Int. J. Syst. Evol. Microbiol.">
        <title>Complete genome sequence of Corynebacterium casei LMG S-19264T (=DSM 44701T), isolated from a smear-ripened cheese.</title>
        <authorList>
            <consortium name="US DOE Joint Genome Institute (JGI-PGF)"/>
            <person name="Walter F."/>
            <person name="Albersmeier A."/>
            <person name="Kalinowski J."/>
            <person name="Ruckert C."/>
        </authorList>
    </citation>
    <scope>NUCLEOTIDE SEQUENCE</scope>
    <source>
        <strain evidence="1">JCM 4714</strain>
    </source>
</reference>
<proteinExistence type="predicted"/>
<protein>
    <submittedName>
        <fullName evidence="1">Uncharacterized protein</fullName>
    </submittedName>
</protein>
<organism evidence="1 2">
    <name type="scientific">Streptomyces alanosinicus</name>
    <dbReference type="NCBI Taxonomy" id="68171"/>
    <lineage>
        <taxon>Bacteria</taxon>
        <taxon>Bacillati</taxon>
        <taxon>Actinomycetota</taxon>
        <taxon>Actinomycetes</taxon>
        <taxon>Kitasatosporales</taxon>
        <taxon>Streptomycetaceae</taxon>
        <taxon>Streptomyces</taxon>
    </lineage>
</organism>
<accession>A0A918YQ87</accession>
<name>A0A918YQ87_9ACTN</name>
<dbReference type="AlphaFoldDB" id="A0A918YQ87"/>
<reference evidence="1" key="2">
    <citation type="submission" date="2020-09" db="EMBL/GenBank/DDBJ databases">
        <authorList>
            <person name="Sun Q."/>
            <person name="Ohkuma M."/>
        </authorList>
    </citation>
    <scope>NUCLEOTIDE SEQUENCE</scope>
    <source>
        <strain evidence="1">JCM 4714</strain>
    </source>
</reference>
<dbReference type="EMBL" id="BMVG01000026">
    <property type="protein sequence ID" value="GHE11035.1"/>
    <property type="molecule type" value="Genomic_DNA"/>
</dbReference>
<evidence type="ECO:0000313" key="1">
    <source>
        <dbReference type="EMBL" id="GHE11035.1"/>
    </source>
</evidence>
<comment type="caution">
    <text evidence="1">The sequence shown here is derived from an EMBL/GenBank/DDBJ whole genome shotgun (WGS) entry which is preliminary data.</text>
</comment>